<dbReference type="GO" id="GO:0036297">
    <property type="term" value="P:interstrand cross-link repair"/>
    <property type="evidence" value="ECO:0007669"/>
    <property type="project" value="InterPro"/>
</dbReference>
<dbReference type="CDD" id="cd23831">
    <property type="entry name" value="DRWD-N_FANCL"/>
    <property type="match status" value="1"/>
</dbReference>
<dbReference type="Pfam" id="PF18890">
    <property type="entry name" value="FANCL_d2"/>
    <property type="match status" value="1"/>
</dbReference>
<dbReference type="GO" id="GO:0061630">
    <property type="term" value="F:ubiquitin protein ligase activity"/>
    <property type="evidence" value="ECO:0007669"/>
    <property type="project" value="TreeGrafter"/>
</dbReference>
<dbReference type="PANTHER" id="PTHR13206:SF0">
    <property type="entry name" value="E3 UBIQUITIN-PROTEIN LIGASE FANCL"/>
    <property type="match status" value="1"/>
</dbReference>
<dbReference type="InterPro" id="IPR016135">
    <property type="entry name" value="UBQ-conjugating_enzyme/RWD"/>
</dbReference>
<dbReference type="Pfam" id="PF09765">
    <property type="entry name" value="FANCL_d1"/>
    <property type="match status" value="1"/>
</dbReference>
<evidence type="ECO:0000259" key="2">
    <source>
        <dbReference type="Pfam" id="PF18890"/>
    </source>
</evidence>
<evidence type="ECO:0000259" key="1">
    <source>
        <dbReference type="Pfam" id="PF09765"/>
    </source>
</evidence>
<organism evidence="4 5">
    <name type="scientific">Brachionus plicatilis</name>
    <name type="common">Marine rotifer</name>
    <name type="synonym">Brachionus muelleri</name>
    <dbReference type="NCBI Taxonomy" id="10195"/>
    <lineage>
        <taxon>Eukaryota</taxon>
        <taxon>Metazoa</taxon>
        <taxon>Spiralia</taxon>
        <taxon>Gnathifera</taxon>
        <taxon>Rotifera</taxon>
        <taxon>Eurotatoria</taxon>
        <taxon>Monogononta</taxon>
        <taxon>Pseudotrocha</taxon>
        <taxon>Ploima</taxon>
        <taxon>Brachionidae</taxon>
        <taxon>Brachionus</taxon>
    </lineage>
</organism>
<dbReference type="CDD" id="cd23832">
    <property type="entry name" value="DRWD-C_FANCL"/>
    <property type="match status" value="1"/>
</dbReference>
<name>A0A3M7QS23_BRAPC</name>
<dbReference type="PANTHER" id="PTHR13206">
    <property type="entry name" value="UBIQUITIN LIGASE PROTEIN PHF9 FANCONI ANEMIA GROUP L PROTEIN"/>
    <property type="match status" value="1"/>
</dbReference>
<accession>A0A3M7QS23</accession>
<dbReference type="GO" id="GO:0043240">
    <property type="term" value="C:Fanconi anaemia nuclear complex"/>
    <property type="evidence" value="ECO:0007669"/>
    <property type="project" value="InterPro"/>
</dbReference>
<dbReference type="InterPro" id="IPR043003">
    <property type="entry name" value="FANCL_d3_sf"/>
</dbReference>
<dbReference type="Gene3D" id="3.10.110.20">
    <property type="entry name" value="RWD domain-like"/>
    <property type="match status" value="1"/>
</dbReference>
<dbReference type="InterPro" id="IPR019162">
    <property type="entry name" value="FancL_WD-rpt_cont_dom"/>
</dbReference>
<dbReference type="Gene3D" id="3.10.110.10">
    <property type="entry name" value="Ubiquitin Conjugating Enzyme"/>
    <property type="match status" value="1"/>
</dbReference>
<dbReference type="CDD" id="cd23786">
    <property type="entry name" value="ELF_FANCL"/>
    <property type="match status" value="1"/>
</dbReference>
<dbReference type="Proteomes" id="UP000276133">
    <property type="component" value="Unassembled WGS sequence"/>
</dbReference>
<keyword evidence="5" id="KW-1185">Reference proteome</keyword>
<dbReference type="STRING" id="10195.A0A3M7QS23"/>
<proteinExistence type="predicted"/>
<gene>
    <name evidence="4" type="ORF">BpHYR1_018821</name>
</gene>
<feature type="domain" description="Fanconi anemia complex subunit FancL WD-repeat containing" evidence="1">
    <location>
        <begin position="20"/>
        <end position="95"/>
    </location>
</feature>
<evidence type="ECO:0000313" key="4">
    <source>
        <dbReference type="EMBL" id="RNA13775.1"/>
    </source>
</evidence>
<evidence type="ECO:0000313" key="5">
    <source>
        <dbReference type="Proteomes" id="UP000276133"/>
    </source>
</evidence>
<keyword evidence="4" id="KW-0436">Ligase</keyword>
<comment type="caution">
    <text evidence="4">The sequence shown here is derived from an EMBL/GenBank/DDBJ whole genome shotgun (WGS) entry which is preliminary data.</text>
</comment>
<sequence length="321" mass="37534">MNSNFNPVPNLIPVLDESSGNKSTFIYKGFIDIFQENFYINLKVNFDDKKIDLLKIECDCHLNNLIFAIKPIIEQRLAKCDSISNYLHELKNLIEFNLKKCCDNFSNIDYLYSIDFYKNVVKQIESIGWRNLLKANSSFTELVFVYEENGRLHELGILLSDLFPNKEPHFRTDLPGKFTFDWNQSSSLAEVYANFMNEVNSYSLFWDEMKMIDERCWVLEPLRPSKTDCRRRIKLDSNVSLDIKVDARNATELPEMLFLGSEAATEAFRHKLESKYDEWNANISVVYNLGELLEIQLPSKCEQEEVDIWLISVSSYVMRIS</sequence>
<dbReference type="EMBL" id="REGN01005332">
    <property type="protein sequence ID" value="RNA13775.1"/>
    <property type="molecule type" value="Genomic_DNA"/>
</dbReference>
<dbReference type="GO" id="GO:0016874">
    <property type="term" value="F:ligase activity"/>
    <property type="evidence" value="ECO:0007669"/>
    <property type="project" value="UniProtKB-KW"/>
</dbReference>
<dbReference type="Pfam" id="PF18891">
    <property type="entry name" value="FANCL_d3"/>
    <property type="match status" value="1"/>
</dbReference>
<dbReference type="InterPro" id="IPR043898">
    <property type="entry name" value="FANCL_d2"/>
</dbReference>
<feature type="domain" description="FANCL UBC-like" evidence="2">
    <location>
        <begin position="116"/>
        <end position="202"/>
    </location>
</feature>
<evidence type="ECO:0000259" key="3">
    <source>
        <dbReference type="Pfam" id="PF18891"/>
    </source>
</evidence>
<reference evidence="4 5" key="1">
    <citation type="journal article" date="2018" name="Sci. Rep.">
        <title>Genomic signatures of local adaptation to the degree of environmental predictability in rotifers.</title>
        <authorList>
            <person name="Franch-Gras L."/>
            <person name="Hahn C."/>
            <person name="Garcia-Roger E.M."/>
            <person name="Carmona M.J."/>
            <person name="Serra M."/>
            <person name="Gomez A."/>
        </authorList>
    </citation>
    <scope>NUCLEOTIDE SEQUENCE [LARGE SCALE GENOMIC DNA]</scope>
    <source>
        <strain evidence="4">HYR1</strain>
    </source>
</reference>
<feature type="domain" description="FANCL UBC-like" evidence="3">
    <location>
        <begin position="205"/>
        <end position="300"/>
    </location>
</feature>
<protein>
    <submittedName>
        <fullName evidence="4">E3 ubiquitin-ligase FANCL</fullName>
    </submittedName>
</protein>
<dbReference type="OrthoDB" id="10263265at2759"/>
<dbReference type="AlphaFoldDB" id="A0A3M7QS23"/>
<dbReference type="InterPro" id="IPR026848">
    <property type="entry name" value="Fancl"/>
</dbReference>
<dbReference type="InterPro" id="IPR044037">
    <property type="entry name" value="FANCL_d3"/>
</dbReference>
<dbReference type="GO" id="GO:0006513">
    <property type="term" value="P:protein monoubiquitination"/>
    <property type="evidence" value="ECO:0007669"/>
    <property type="project" value="TreeGrafter"/>
</dbReference>